<feature type="signal peptide" evidence="2">
    <location>
        <begin position="1"/>
        <end position="27"/>
    </location>
</feature>
<dbReference type="PROSITE" id="PS51257">
    <property type="entry name" value="PROKAR_LIPOPROTEIN"/>
    <property type="match status" value="1"/>
</dbReference>
<dbReference type="RefSeq" id="WP_190436593.1">
    <property type="nucleotide sequence ID" value="NZ_JAMPKM010000009.1"/>
</dbReference>
<reference evidence="3 4" key="1">
    <citation type="submission" date="2022-04" db="EMBL/GenBank/DDBJ databases">
        <title>Positive selection, recombination, and allopatry shape intraspecific diversity of widespread and dominant cyanobacteria.</title>
        <authorList>
            <person name="Wei J."/>
            <person name="Shu W."/>
            <person name="Hu C."/>
        </authorList>
    </citation>
    <scope>NUCLEOTIDE SEQUENCE [LARGE SCALE GENOMIC DNA]</scope>
    <source>
        <strain evidence="3 4">GB2-A4</strain>
    </source>
</reference>
<evidence type="ECO:0000313" key="3">
    <source>
        <dbReference type="EMBL" id="MEP0818476.1"/>
    </source>
</evidence>
<comment type="caution">
    <text evidence="3">The sequence shown here is derived from an EMBL/GenBank/DDBJ whole genome shotgun (WGS) entry which is preliminary data.</text>
</comment>
<evidence type="ECO:0008006" key="5">
    <source>
        <dbReference type="Google" id="ProtNLM"/>
    </source>
</evidence>
<dbReference type="Proteomes" id="UP001464891">
    <property type="component" value="Unassembled WGS sequence"/>
</dbReference>
<feature type="compositionally biased region" description="Basic and acidic residues" evidence="1">
    <location>
        <begin position="55"/>
        <end position="65"/>
    </location>
</feature>
<keyword evidence="2" id="KW-0732">Signal</keyword>
<name>A0ABV0J9L5_9CYAN</name>
<accession>A0ABV0J9L5</accession>
<evidence type="ECO:0000313" key="4">
    <source>
        <dbReference type="Proteomes" id="UP001464891"/>
    </source>
</evidence>
<protein>
    <recommendedName>
        <fullName evidence="5">Secreted protein</fullName>
    </recommendedName>
</protein>
<feature type="chain" id="PRO_5047300429" description="Secreted protein" evidence="2">
    <location>
        <begin position="28"/>
        <end position="72"/>
    </location>
</feature>
<evidence type="ECO:0000256" key="2">
    <source>
        <dbReference type="SAM" id="SignalP"/>
    </source>
</evidence>
<gene>
    <name evidence="3" type="ORF">NC998_15360</name>
</gene>
<organism evidence="3 4">
    <name type="scientific">Trichocoleus desertorum GB2-A4</name>
    <dbReference type="NCBI Taxonomy" id="2933944"/>
    <lineage>
        <taxon>Bacteria</taxon>
        <taxon>Bacillati</taxon>
        <taxon>Cyanobacteriota</taxon>
        <taxon>Cyanophyceae</taxon>
        <taxon>Leptolyngbyales</taxon>
        <taxon>Trichocoleusaceae</taxon>
        <taxon>Trichocoleus</taxon>
    </lineage>
</organism>
<sequence>MPKLVHRLRHGAIALVFVVLTIGCATESEPPQATTPGLPPVNKVKNAAQDAQQKASEREQIDPEKQQQQPGQ</sequence>
<evidence type="ECO:0000256" key="1">
    <source>
        <dbReference type="SAM" id="MobiDB-lite"/>
    </source>
</evidence>
<proteinExistence type="predicted"/>
<dbReference type="EMBL" id="JAMPKM010000009">
    <property type="protein sequence ID" value="MEP0818476.1"/>
    <property type="molecule type" value="Genomic_DNA"/>
</dbReference>
<feature type="region of interest" description="Disordered" evidence="1">
    <location>
        <begin position="28"/>
        <end position="72"/>
    </location>
</feature>
<keyword evidence="4" id="KW-1185">Reference proteome</keyword>